<feature type="compositionally biased region" description="Acidic residues" evidence="1">
    <location>
        <begin position="10"/>
        <end position="27"/>
    </location>
</feature>
<name>A0A699R6U4_TANCI</name>
<dbReference type="AlphaFoldDB" id="A0A699R6U4"/>
<dbReference type="EMBL" id="BKCJ011067620">
    <property type="protein sequence ID" value="GFC78834.1"/>
    <property type="molecule type" value="Genomic_DNA"/>
</dbReference>
<gene>
    <name evidence="2" type="ORF">Tci_850804</name>
</gene>
<protein>
    <submittedName>
        <fullName evidence="2">Uncharacterized protein</fullName>
    </submittedName>
</protein>
<sequence>MRFLFKSREEMEEEDRESREEMEEEDREVLKSINETLAQKAAKRKKLNEEAQEVKDIKKHLEVVNDEDDDVFIEATPLARKVPVVDYQIVLINNEPRFKIIKADETHQLYISFITPLKNFDREDLENLWRIMKERFSTSKPSNFSDEYLLTTLKTMFEKPDGQDAIWKSQRSVHGLALVKTWKLMTSCGVHIITLSTI</sequence>
<accession>A0A699R6U4</accession>
<organism evidence="2">
    <name type="scientific">Tanacetum cinerariifolium</name>
    <name type="common">Dalmatian daisy</name>
    <name type="synonym">Chrysanthemum cinerariifolium</name>
    <dbReference type="NCBI Taxonomy" id="118510"/>
    <lineage>
        <taxon>Eukaryota</taxon>
        <taxon>Viridiplantae</taxon>
        <taxon>Streptophyta</taxon>
        <taxon>Embryophyta</taxon>
        <taxon>Tracheophyta</taxon>
        <taxon>Spermatophyta</taxon>
        <taxon>Magnoliopsida</taxon>
        <taxon>eudicotyledons</taxon>
        <taxon>Gunneridae</taxon>
        <taxon>Pentapetalae</taxon>
        <taxon>asterids</taxon>
        <taxon>campanulids</taxon>
        <taxon>Asterales</taxon>
        <taxon>Asteraceae</taxon>
        <taxon>Asteroideae</taxon>
        <taxon>Anthemideae</taxon>
        <taxon>Anthemidinae</taxon>
        <taxon>Tanacetum</taxon>
    </lineage>
</organism>
<feature type="region of interest" description="Disordered" evidence="1">
    <location>
        <begin position="1"/>
        <end position="29"/>
    </location>
</feature>
<evidence type="ECO:0000256" key="1">
    <source>
        <dbReference type="SAM" id="MobiDB-lite"/>
    </source>
</evidence>
<comment type="caution">
    <text evidence="2">The sequence shown here is derived from an EMBL/GenBank/DDBJ whole genome shotgun (WGS) entry which is preliminary data.</text>
</comment>
<proteinExistence type="predicted"/>
<reference evidence="2" key="1">
    <citation type="journal article" date="2019" name="Sci. Rep.">
        <title>Draft genome of Tanacetum cinerariifolium, the natural source of mosquito coil.</title>
        <authorList>
            <person name="Yamashiro T."/>
            <person name="Shiraishi A."/>
            <person name="Satake H."/>
            <person name="Nakayama K."/>
        </authorList>
    </citation>
    <scope>NUCLEOTIDE SEQUENCE</scope>
</reference>
<evidence type="ECO:0000313" key="2">
    <source>
        <dbReference type="EMBL" id="GFC78834.1"/>
    </source>
</evidence>